<evidence type="ECO:0000313" key="2">
    <source>
        <dbReference type="EnsemblMetazoa" id="Aqu2.1.01361_001"/>
    </source>
</evidence>
<dbReference type="GO" id="GO:0006620">
    <property type="term" value="P:post-translational protein targeting to endoplasmic reticulum membrane"/>
    <property type="evidence" value="ECO:0007669"/>
    <property type="project" value="TreeGrafter"/>
</dbReference>
<reference evidence="2" key="1">
    <citation type="submission" date="2017-05" db="UniProtKB">
        <authorList>
            <consortium name="EnsemblMetazoa"/>
        </authorList>
    </citation>
    <scope>IDENTIFICATION</scope>
</reference>
<proteinExistence type="predicted"/>
<dbReference type="GO" id="GO:0003723">
    <property type="term" value="F:RNA binding"/>
    <property type="evidence" value="ECO:0007669"/>
    <property type="project" value="TreeGrafter"/>
</dbReference>
<dbReference type="InterPro" id="IPR036869">
    <property type="entry name" value="J_dom_sf"/>
</dbReference>
<dbReference type="EnsemblMetazoa" id="Aqu2.1.01361_001">
    <property type="protein sequence ID" value="Aqu2.1.01361_001"/>
    <property type="gene ID" value="Aqu2.1.01361"/>
</dbReference>
<dbReference type="Gene3D" id="1.10.287.110">
    <property type="entry name" value="DnaJ domain"/>
    <property type="match status" value="1"/>
</dbReference>
<feature type="domain" description="J" evidence="1">
    <location>
        <begin position="1"/>
        <end position="57"/>
    </location>
</feature>
<organism evidence="2">
    <name type="scientific">Amphimedon queenslandica</name>
    <name type="common">Sponge</name>
    <dbReference type="NCBI Taxonomy" id="400682"/>
    <lineage>
        <taxon>Eukaryota</taxon>
        <taxon>Metazoa</taxon>
        <taxon>Porifera</taxon>
        <taxon>Demospongiae</taxon>
        <taxon>Heteroscleromorpha</taxon>
        <taxon>Haplosclerida</taxon>
        <taxon>Niphatidae</taxon>
        <taxon>Amphimedon</taxon>
    </lineage>
</organism>
<dbReference type="STRING" id="400682.A0A1X7SGZ1"/>
<dbReference type="PANTHER" id="PTHR24075:SF0">
    <property type="entry name" value="TRANSLOCATION PROTEIN SEC63 HOMOLOG"/>
    <property type="match status" value="1"/>
</dbReference>
<dbReference type="SMART" id="SM00271">
    <property type="entry name" value="DnaJ"/>
    <property type="match status" value="1"/>
</dbReference>
<sequence length="135" mass="15494">MGSIKNTRDDRIKKQYRLLSMTHHPDKGGDPEVFTKIAKAYEALTQEETRENWEKYCNPDGPRAASFGIALPSWIVDKNNSLCWWYKSVKYGSTNILIQTSKLYFHLLSRAKTMPVLSDNELINDNDTCTGTQEC</sequence>
<dbReference type="PROSITE" id="PS50076">
    <property type="entry name" value="DNAJ_2"/>
    <property type="match status" value="1"/>
</dbReference>
<dbReference type="PANTHER" id="PTHR24075">
    <property type="entry name" value="SEC63 DOMAIN-CONTAINING"/>
    <property type="match status" value="1"/>
</dbReference>
<dbReference type="OrthoDB" id="1734229at2759"/>
<name>A0A1X7SGZ1_AMPQE</name>
<dbReference type="AlphaFoldDB" id="A0A1X7SGZ1"/>
<dbReference type="GO" id="GO:0008320">
    <property type="term" value="F:protein transmembrane transporter activity"/>
    <property type="evidence" value="ECO:0007669"/>
    <property type="project" value="TreeGrafter"/>
</dbReference>
<dbReference type="CDD" id="cd06257">
    <property type="entry name" value="DnaJ"/>
    <property type="match status" value="1"/>
</dbReference>
<accession>A0A1X7SGZ1</accession>
<protein>
    <recommendedName>
        <fullName evidence="1">J domain-containing protein</fullName>
    </recommendedName>
</protein>
<dbReference type="GO" id="GO:0006614">
    <property type="term" value="P:SRP-dependent cotranslational protein targeting to membrane"/>
    <property type="evidence" value="ECO:0007669"/>
    <property type="project" value="TreeGrafter"/>
</dbReference>
<dbReference type="SUPFAM" id="SSF46565">
    <property type="entry name" value="Chaperone J-domain"/>
    <property type="match status" value="1"/>
</dbReference>
<dbReference type="InParanoid" id="A0A1X7SGZ1"/>
<dbReference type="Pfam" id="PF00226">
    <property type="entry name" value="DnaJ"/>
    <property type="match status" value="1"/>
</dbReference>
<dbReference type="GO" id="GO:0031207">
    <property type="term" value="C:Sec62/Sec63 complex"/>
    <property type="evidence" value="ECO:0007669"/>
    <property type="project" value="TreeGrafter"/>
</dbReference>
<dbReference type="InterPro" id="IPR001623">
    <property type="entry name" value="DnaJ_domain"/>
</dbReference>
<evidence type="ECO:0000259" key="1">
    <source>
        <dbReference type="PROSITE" id="PS50076"/>
    </source>
</evidence>